<evidence type="ECO:0000256" key="5">
    <source>
        <dbReference type="ARBA" id="ARBA00025453"/>
    </source>
</evidence>
<keyword evidence="4 6" id="KW-0648">Protein biosynthesis</keyword>
<protein>
    <recommendedName>
        <fullName evidence="2 6">Elongation factor Ts</fullName>
        <shortName evidence="6">EF-Ts</shortName>
    </recommendedName>
</protein>
<gene>
    <name evidence="6" type="primary">tsf</name>
    <name evidence="10" type="ORF">LIP_1677</name>
</gene>
<dbReference type="Gene3D" id="1.10.286.20">
    <property type="match status" value="1"/>
</dbReference>
<dbReference type="PANTHER" id="PTHR11741:SF0">
    <property type="entry name" value="ELONGATION FACTOR TS, MITOCHONDRIAL"/>
    <property type="match status" value="1"/>
</dbReference>
<dbReference type="Pfam" id="PF00889">
    <property type="entry name" value="EF_TS"/>
    <property type="match status" value="1"/>
</dbReference>
<evidence type="ECO:0000313" key="10">
    <source>
        <dbReference type="EMBL" id="BAS27523.1"/>
    </source>
</evidence>
<dbReference type="OrthoDB" id="9808348at2"/>
<comment type="function">
    <text evidence="5 6 7">Associates with the EF-Tu.GDP complex and induces the exchange of GDP to GTP. It remains bound to the aminoacyl-tRNA.EF-Tu.GTP complex up to the GTP hydrolysis stage on the ribosome.</text>
</comment>
<dbReference type="PANTHER" id="PTHR11741">
    <property type="entry name" value="ELONGATION FACTOR TS"/>
    <property type="match status" value="1"/>
</dbReference>
<dbReference type="FunFam" id="1.10.286.20:FF:000001">
    <property type="entry name" value="Elongation factor Ts"/>
    <property type="match status" value="1"/>
</dbReference>
<dbReference type="STRING" id="1555112.LIP_1677"/>
<keyword evidence="11" id="KW-1185">Reference proteome</keyword>
<dbReference type="NCBIfam" id="TIGR00116">
    <property type="entry name" value="tsf"/>
    <property type="match status" value="2"/>
</dbReference>
<dbReference type="GO" id="GO:0003746">
    <property type="term" value="F:translation elongation factor activity"/>
    <property type="evidence" value="ECO:0007669"/>
    <property type="project" value="UniProtKB-UniRule"/>
</dbReference>
<evidence type="ECO:0000256" key="2">
    <source>
        <dbReference type="ARBA" id="ARBA00016956"/>
    </source>
</evidence>
<keyword evidence="3 6" id="KW-0251">Elongation factor</keyword>
<comment type="subcellular location">
    <subcellularLocation>
        <location evidence="6 8">Cytoplasm</location>
    </subcellularLocation>
</comment>
<evidence type="ECO:0000259" key="9">
    <source>
        <dbReference type="Pfam" id="PF00889"/>
    </source>
</evidence>
<dbReference type="Proteomes" id="UP000065807">
    <property type="component" value="Chromosome"/>
</dbReference>
<dbReference type="InterPro" id="IPR018101">
    <property type="entry name" value="Transl_elong_Ts_CS"/>
</dbReference>
<dbReference type="SUPFAM" id="SSF54713">
    <property type="entry name" value="Elongation factor Ts (EF-Ts), dimerisation domain"/>
    <property type="match status" value="1"/>
</dbReference>
<dbReference type="InterPro" id="IPR036402">
    <property type="entry name" value="EF-Ts_dimer_sf"/>
</dbReference>
<reference evidence="11" key="1">
    <citation type="submission" date="2015-07" db="EMBL/GenBank/DDBJ databases">
        <title>Complete genome sequence and phylogenetic analysis of Limnochorda pilosa.</title>
        <authorList>
            <person name="Watanabe M."/>
            <person name="Kojima H."/>
            <person name="Fukui M."/>
        </authorList>
    </citation>
    <scope>NUCLEOTIDE SEQUENCE [LARGE SCALE GENOMIC DNA]</scope>
    <source>
        <strain evidence="11">HC45</strain>
    </source>
</reference>
<proteinExistence type="inferred from homology"/>
<evidence type="ECO:0000256" key="1">
    <source>
        <dbReference type="ARBA" id="ARBA00005532"/>
    </source>
</evidence>
<dbReference type="EMBL" id="AP014924">
    <property type="protein sequence ID" value="BAS27523.1"/>
    <property type="molecule type" value="Genomic_DNA"/>
</dbReference>
<keyword evidence="6" id="KW-0963">Cytoplasm</keyword>
<dbReference type="CDD" id="cd14275">
    <property type="entry name" value="UBA_EF-Ts"/>
    <property type="match status" value="1"/>
</dbReference>
<sequence>MPEVTATLVKELRERTGAGMMDCKQALTQAGGNMEEATRILREKGLAQAAKRAGRVASEGLVDAYIHGDGRIGVLIEVNCETDFVAKTEAFRTLARDLAMQVAAARPDYVRREDVPAGVVERERDIYRAAARNEGKPEHVLDKIVSGRLEKFYQERCLLEQPFVKDPDRSVGQLVQEVAARLGENVTVRRFARFERGEGVSPAANGEA</sequence>
<organism evidence="10 11">
    <name type="scientific">Limnochorda pilosa</name>
    <dbReference type="NCBI Taxonomy" id="1555112"/>
    <lineage>
        <taxon>Bacteria</taxon>
        <taxon>Bacillati</taxon>
        <taxon>Bacillota</taxon>
        <taxon>Limnochordia</taxon>
        <taxon>Limnochordales</taxon>
        <taxon>Limnochordaceae</taxon>
        <taxon>Limnochorda</taxon>
    </lineage>
</organism>
<name>A0A0K2SK81_LIMPI</name>
<dbReference type="GO" id="GO:0005737">
    <property type="term" value="C:cytoplasm"/>
    <property type="evidence" value="ECO:0007669"/>
    <property type="project" value="UniProtKB-SubCell"/>
</dbReference>
<comment type="similarity">
    <text evidence="1 6 7">Belongs to the EF-Ts family.</text>
</comment>
<dbReference type="PATRIC" id="fig|1555112.3.peg.1710"/>
<dbReference type="PROSITE" id="PS01127">
    <property type="entry name" value="EF_TS_2"/>
    <property type="match status" value="1"/>
</dbReference>
<dbReference type="SUPFAM" id="SSF46934">
    <property type="entry name" value="UBA-like"/>
    <property type="match status" value="1"/>
</dbReference>
<evidence type="ECO:0000256" key="8">
    <source>
        <dbReference type="RuleBase" id="RU000643"/>
    </source>
</evidence>
<evidence type="ECO:0000256" key="3">
    <source>
        <dbReference type="ARBA" id="ARBA00022768"/>
    </source>
</evidence>
<dbReference type="AlphaFoldDB" id="A0A0K2SK81"/>
<accession>A0A0K2SK81</accession>
<dbReference type="HAMAP" id="MF_00050">
    <property type="entry name" value="EF_Ts"/>
    <property type="match status" value="1"/>
</dbReference>
<reference evidence="11" key="2">
    <citation type="journal article" date="2016" name="Int. J. Syst. Evol. Microbiol.">
        <title>Complete genome sequence and cell structure of Limnochorda pilosa, a Gram-negative spore-former within the phylum Firmicutes.</title>
        <authorList>
            <person name="Watanabe M."/>
            <person name="Kojima H."/>
            <person name="Fukui M."/>
        </authorList>
    </citation>
    <scope>NUCLEOTIDE SEQUENCE [LARGE SCALE GENOMIC DNA]</scope>
    <source>
        <strain evidence="11">HC45</strain>
    </source>
</reference>
<feature type="domain" description="Translation elongation factor EFTs/EF1B dimerisation" evidence="9">
    <location>
        <begin position="49"/>
        <end position="198"/>
    </location>
</feature>
<evidence type="ECO:0000256" key="4">
    <source>
        <dbReference type="ARBA" id="ARBA00022917"/>
    </source>
</evidence>
<dbReference type="InterPro" id="IPR009060">
    <property type="entry name" value="UBA-like_sf"/>
</dbReference>
<dbReference type="RefSeq" id="WP_068136499.1">
    <property type="nucleotide sequence ID" value="NZ_AP014924.1"/>
</dbReference>
<evidence type="ECO:0000256" key="7">
    <source>
        <dbReference type="RuleBase" id="RU000642"/>
    </source>
</evidence>
<dbReference type="KEGG" id="lpil:LIP_1677"/>
<dbReference type="FunFam" id="1.10.8.10:FF:000001">
    <property type="entry name" value="Elongation factor Ts"/>
    <property type="match status" value="1"/>
</dbReference>
<evidence type="ECO:0000313" key="11">
    <source>
        <dbReference type="Proteomes" id="UP000065807"/>
    </source>
</evidence>
<evidence type="ECO:0000256" key="6">
    <source>
        <dbReference type="HAMAP-Rule" id="MF_00050"/>
    </source>
</evidence>
<dbReference type="Gene3D" id="1.10.8.10">
    <property type="entry name" value="DNA helicase RuvA subunit, C-terminal domain"/>
    <property type="match status" value="1"/>
</dbReference>
<dbReference type="PROSITE" id="PS01126">
    <property type="entry name" value="EF_TS_1"/>
    <property type="match status" value="1"/>
</dbReference>
<dbReference type="InterPro" id="IPR014039">
    <property type="entry name" value="Transl_elong_EFTs/EF1B_dimer"/>
</dbReference>
<dbReference type="InterPro" id="IPR001816">
    <property type="entry name" value="Transl_elong_EFTs/EF1B"/>
</dbReference>
<feature type="region of interest" description="Involved in Mg(2+) ion dislocation from EF-Tu" evidence="6">
    <location>
        <begin position="82"/>
        <end position="85"/>
    </location>
</feature>
<dbReference type="Gene3D" id="3.30.479.20">
    <property type="entry name" value="Elongation factor Ts, dimerisation domain"/>
    <property type="match status" value="1"/>
</dbReference>